<evidence type="ECO:0000256" key="1">
    <source>
        <dbReference type="ARBA" id="ARBA00004141"/>
    </source>
</evidence>
<dbReference type="AlphaFoldDB" id="F2SEJ2"/>
<dbReference type="InterPro" id="IPR036259">
    <property type="entry name" value="MFS_trans_sf"/>
</dbReference>
<dbReference type="InterPro" id="IPR000109">
    <property type="entry name" value="POT_fam"/>
</dbReference>
<feature type="transmembrane region" description="Helical" evidence="8">
    <location>
        <begin position="262"/>
        <end position="282"/>
    </location>
</feature>
<evidence type="ECO:0000256" key="5">
    <source>
        <dbReference type="ARBA" id="ARBA00023136"/>
    </source>
</evidence>
<reference evidence="10" key="1">
    <citation type="journal article" date="2012" name="MBio">
        <title>Comparative genome analysis of Trichophyton rubrum and related dermatophytes reveals candidate genes involved in infection.</title>
        <authorList>
            <person name="Martinez D.A."/>
            <person name="Oliver B.G."/>
            <person name="Graeser Y."/>
            <person name="Goldberg J.M."/>
            <person name="Li W."/>
            <person name="Martinez-Rossi N.M."/>
            <person name="Monod M."/>
            <person name="Shelest E."/>
            <person name="Barton R.C."/>
            <person name="Birch E."/>
            <person name="Brakhage A.A."/>
            <person name="Chen Z."/>
            <person name="Gurr S.J."/>
            <person name="Heiman D."/>
            <person name="Heitman J."/>
            <person name="Kosti I."/>
            <person name="Rossi A."/>
            <person name="Saif S."/>
            <person name="Samalova M."/>
            <person name="Saunders C.W."/>
            <person name="Shea T."/>
            <person name="Summerbell R.C."/>
            <person name="Xu J."/>
            <person name="Young S."/>
            <person name="Zeng Q."/>
            <person name="Birren B.W."/>
            <person name="Cuomo C.A."/>
            <person name="White T.C."/>
        </authorList>
    </citation>
    <scope>NUCLEOTIDE SEQUENCE [LARGE SCALE GENOMIC DNA]</scope>
    <source>
        <strain evidence="10">ATCC MYA-4607 / CBS 118892</strain>
    </source>
</reference>
<proteinExistence type="inferred from homology"/>
<feature type="compositionally biased region" description="Polar residues" evidence="7">
    <location>
        <begin position="444"/>
        <end position="454"/>
    </location>
</feature>
<comment type="similarity">
    <text evidence="2 6">Belongs to the major facilitator superfamily. Proton-dependent oligopeptide transporter (POT/PTR) (TC 2.A.17) family.</text>
</comment>
<evidence type="ECO:0000313" key="10">
    <source>
        <dbReference type="Proteomes" id="UP000008864"/>
    </source>
</evidence>
<feature type="region of interest" description="Disordered" evidence="7">
    <location>
        <begin position="466"/>
        <end position="503"/>
    </location>
</feature>
<evidence type="ECO:0000256" key="4">
    <source>
        <dbReference type="ARBA" id="ARBA00022989"/>
    </source>
</evidence>
<feature type="compositionally biased region" description="Pro residues" evidence="7">
    <location>
        <begin position="486"/>
        <end position="503"/>
    </location>
</feature>
<evidence type="ECO:0000256" key="3">
    <source>
        <dbReference type="ARBA" id="ARBA00022692"/>
    </source>
</evidence>
<dbReference type="Proteomes" id="UP000008864">
    <property type="component" value="Unassembled WGS sequence"/>
</dbReference>
<feature type="compositionally biased region" description="Low complexity" evidence="7">
    <location>
        <begin position="350"/>
        <end position="369"/>
    </location>
</feature>
<keyword evidence="5 8" id="KW-0472">Membrane</keyword>
<dbReference type="PANTHER" id="PTHR11654">
    <property type="entry name" value="OLIGOPEPTIDE TRANSPORTER-RELATED"/>
    <property type="match status" value="1"/>
</dbReference>
<dbReference type="HOGENOM" id="CLU_542048_0_0_1"/>
<feature type="compositionally biased region" description="Low complexity" evidence="7">
    <location>
        <begin position="387"/>
        <end position="426"/>
    </location>
</feature>
<feature type="compositionally biased region" description="Basic and acidic residues" evidence="7">
    <location>
        <begin position="34"/>
        <end position="45"/>
    </location>
</feature>
<evidence type="ECO:0000256" key="2">
    <source>
        <dbReference type="ARBA" id="ARBA00005982"/>
    </source>
</evidence>
<feature type="transmembrane region" description="Helical" evidence="8">
    <location>
        <begin position="235"/>
        <end position="256"/>
    </location>
</feature>
<feature type="compositionally biased region" description="Polar residues" evidence="7">
    <location>
        <begin position="466"/>
        <end position="483"/>
    </location>
</feature>
<dbReference type="GO" id="GO:0006857">
    <property type="term" value="P:oligopeptide transport"/>
    <property type="evidence" value="ECO:0007669"/>
    <property type="project" value="InterPro"/>
</dbReference>
<keyword evidence="6" id="KW-0813">Transport</keyword>
<keyword evidence="3 6" id="KW-0812">Transmembrane</keyword>
<dbReference type="RefSeq" id="XP_047603520.1">
    <property type="nucleotide sequence ID" value="XM_047747562.1"/>
</dbReference>
<feature type="compositionally biased region" description="Basic and acidic residues" evidence="7">
    <location>
        <begin position="13"/>
        <end position="25"/>
    </location>
</feature>
<dbReference type="InterPro" id="IPR018456">
    <property type="entry name" value="PTR2_symporter_CS"/>
</dbReference>
<dbReference type="eggNOG" id="KOG1237">
    <property type="taxonomic scope" value="Eukaryota"/>
</dbReference>
<dbReference type="InParanoid" id="F2SEJ2"/>
<evidence type="ECO:0000313" key="9">
    <source>
        <dbReference type="EMBL" id="EGD83934.2"/>
    </source>
</evidence>
<sequence>MSDKETAPVQATEQHDEKQVIKDVAQDPVLDTKAGSDIDAEKGEGFETPDGEEPTESEKFNLRHIGESLPLSAWLVAVVELCERFTYYGMNGLFQNYIQRPFDGSEGVGALGLGHQGATGLTTFFQFWCYVTPIFGAIVADQYLGKYKAILYFCFVYMAGLIILVATSVHNSLAHGAGLGGFIASIIIIGIGTGGIKSNVAPLIADQYKRRVPAVSTLSTGERVIIDPAITIQRIYMIFYACINIGSLSLLATPYMELYIGFWSAYLLCLCVFVVGTVTLILGRKAYVVRPPTGSIITNAFSALWIMITSRNMERPQAFLPGRARQPPHRRLGRPVCRRAQACPSLPARSSASTQSTGSFTTSSPVTSSPRPLRWRGTASPTISCRTSTPLPFSSSSPSSTASSTRSCRNFTSHSHPSPVSPSVSSLPLLPWPTLPSSSTSSTAQDHATSTLSPVQRVRSTVSLWATTSISPSRPPLTCSSVSPRFLPPSPVSNTPTPRPQSP</sequence>
<dbReference type="EMBL" id="GG700648">
    <property type="protein sequence ID" value="EGD83934.2"/>
    <property type="molecule type" value="Genomic_DNA"/>
</dbReference>
<accession>F2SEJ2</accession>
<evidence type="ECO:0000256" key="6">
    <source>
        <dbReference type="RuleBase" id="RU003755"/>
    </source>
</evidence>
<dbReference type="GeneID" id="10377552"/>
<comment type="subcellular location">
    <subcellularLocation>
        <location evidence="1 6">Membrane</location>
        <topology evidence="1 6">Multi-pass membrane protein</topology>
    </subcellularLocation>
</comment>
<dbReference type="PROSITE" id="PS01023">
    <property type="entry name" value="PTR2_2"/>
    <property type="match status" value="1"/>
</dbReference>
<feature type="region of interest" description="Disordered" evidence="7">
    <location>
        <begin position="435"/>
        <end position="454"/>
    </location>
</feature>
<name>F2SEJ2_TRIRC</name>
<evidence type="ECO:0000256" key="8">
    <source>
        <dbReference type="SAM" id="Phobius"/>
    </source>
</evidence>
<keyword evidence="10" id="KW-1185">Reference proteome</keyword>
<dbReference type="GO" id="GO:0016020">
    <property type="term" value="C:membrane"/>
    <property type="evidence" value="ECO:0007669"/>
    <property type="project" value="UniProtKB-SubCell"/>
</dbReference>
<feature type="region of interest" description="Disordered" evidence="7">
    <location>
        <begin position="344"/>
        <end position="426"/>
    </location>
</feature>
<dbReference type="SUPFAM" id="SSF103473">
    <property type="entry name" value="MFS general substrate transporter"/>
    <property type="match status" value="1"/>
</dbReference>
<keyword evidence="4 8" id="KW-1133">Transmembrane helix</keyword>
<dbReference type="Gene3D" id="1.20.1250.20">
    <property type="entry name" value="MFS general substrate transporter like domains"/>
    <property type="match status" value="1"/>
</dbReference>
<protein>
    <submittedName>
        <fullName evidence="9">Uncharacterized protein</fullName>
    </submittedName>
</protein>
<evidence type="ECO:0000256" key="7">
    <source>
        <dbReference type="SAM" id="MobiDB-lite"/>
    </source>
</evidence>
<dbReference type="OrthoDB" id="8904098at2759"/>
<dbReference type="GO" id="GO:0022857">
    <property type="term" value="F:transmembrane transporter activity"/>
    <property type="evidence" value="ECO:0007669"/>
    <property type="project" value="InterPro"/>
</dbReference>
<dbReference type="VEuPathDB" id="FungiDB:TERG_00215"/>
<dbReference type="Pfam" id="PF00854">
    <property type="entry name" value="PTR2"/>
    <property type="match status" value="1"/>
</dbReference>
<gene>
    <name evidence="9" type="ORF">TERG_00215</name>
</gene>
<feature type="region of interest" description="Disordered" evidence="7">
    <location>
        <begin position="1"/>
        <end position="56"/>
    </location>
</feature>
<organism evidence="9 10">
    <name type="scientific">Trichophyton rubrum (strain ATCC MYA-4607 / CBS 118892)</name>
    <name type="common">Athlete's foot fungus</name>
    <dbReference type="NCBI Taxonomy" id="559305"/>
    <lineage>
        <taxon>Eukaryota</taxon>
        <taxon>Fungi</taxon>
        <taxon>Dikarya</taxon>
        <taxon>Ascomycota</taxon>
        <taxon>Pezizomycotina</taxon>
        <taxon>Eurotiomycetes</taxon>
        <taxon>Eurotiomycetidae</taxon>
        <taxon>Onygenales</taxon>
        <taxon>Arthrodermataceae</taxon>
        <taxon>Trichophyton</taxon>
    </lineage>
</organism>
<feature type="transmembrane region" description="Helical" evidence="8">
    <location>
        <begin position="149"/>
        <end position="167"/>
    </location>
</feature>
<feature type="transmembrane region" description="Helical" evidence="8">
    <location>
        <begin position="173"/>
        <end position="192"/>
    </location>
</feature>